<evidence type="ECO:0000256" key="1">
    <source>
        <dbReference type="ARBA" id="ARBA00010638"/>
    </source>
</evidence>
<evidence type="ECO:0000256" key="4">
    <source>
        <dbReference type="PIRSR" id="PIRSR006806-1"/>
    </source>
</evidence>
<dbReference type="InterPro" id="IPR024185">
    <property type="entry name" value="FTHF_cligase-like_sf"/>
</dbReference>
<evidence type="ECO:0000313" key="7">
    <source>
        <dbReference type="Proteomes" id="UP000886824"/>
    </source>
</evidence>
<dbReference type="GO" id="GO:0009396">
    <property type="term" value="P:folic acid-containing compound biosynthetic process"/>
    <property type="evidence" value="ECO:0007669"/>
    <property type="project" value="TreeGrafter"/>
</dbReference>
<dbReference type="EMBL" id="DXCX01000077">
    <property type="protein sequence ID" value="HIY73799.1"/>
    <property type="molecule type" value="Genomic_DNA"/>
</dbReference>
<dbReference type="GO" id="GO:0035999">
    <property type="term" value="P:tetrahydrofolate interconversion"/>
    <property type="evidence" value="ECO:0007669"/>
    <property type="project" value="TreeGrafter"/>
</dbReference>
<dbReference type="GO" id="GO:0046872">
    <property type="term" value="F:metal ion binding"/>
    <property type="evidence" value="ECO:0007669"/>
    <property type="project" value="UniProtKB-KW"/>
</dbReference>
<protein>
    <recommendedName>
        <fullName evidence="5">5-formyltetrahydrofolate cyclo-ligase</fullName>
        <ecNumber evidence="5">6.3.3.2</ecNumber>
    </recommendedName>
</protein>
<dbReference type="InterPro" id="IPR037171">
    <property type="entry name" value="NagB/RpiA_transferase-like"/>
</dbReference>
<feature type="binding site" evidence="4">
    <location>
        <begin position="8"/>
        <end position="12"/>
    </location>
    <ligand>
        <name>ATP</name>
        <dbReference type="ChEBI" id="CHEBI:30616"/>
    </ligand>
</feature>
<dbReference type="GO" id="GO:0005524">
    <property type="term" value="F:ATP binding"/>
    <property type="evidence" value="ECO:0007669"/>
    <property type="project" value="UniProtKB-KW"/>
</dbReference>
<feature type="binding site" evidence="4">
    <location>
        <position position="59"/>
    </location>
    <ligand>
        <name>substrate</name>
    </ligand>
</feature>
<dbReference type="PIRSF" id="PIRSF006806">
    <property type="entry name" value="FTHF_cligase"/>
    <property type="match status" value="1"/>
</dbReference>
<dbReference type="Pfam" id="PF01812">
    <property type="entry name" value="5-FTHF_cyc-lig"/>
    <property type="match status" value="1"/>
</dbReference>
<sequence>MGSCTGAKATLRTQLRARAAAMRPAQRRESDAVLVRRFLALPWTAQADTLLLFCGVGTEPDTGRLLQELWGAGRRVLLPKCLPGRAMEARLVRSGKDLEPGAYGIPEPLESCPVVEKGDIDLILVPALCYDLSRRRLGQGGGYYDRYLDGYGGRTVGLCREYLLQAELPVEDHDRAVDLVLTEKRTLEGSSEA</sequence>
<dbReference type="GO" id="GO:0030272">
    <property type="term" value="F:5-formyltetrahydrofolate cyclo-ligase activity"/>
    <property type="evidence" value="ECO:0007669"/>
    <property type="project" value="UniProtKB-EC"/>
</dbReference>
<dbReference type="SUPFAM" id="SSF100950">
    <property type="entry name" value="NagB/RpiA/CoA transferase-like"/>
    <property type="match status" value="1"/>
</dbReference>
<gene>
    <name evidence="6" type="ORF">H9826_07485</name>
</gene>
<dbReference type="PANTHER" id="PTHR23407:SF1">
    <property type="entry name" value="5-FORMYLTETRAHYDROFOLATE CYCLO-LIGASE"/>
    <property type="match status" value="1"/>
</dbReference>
<dbReference type="Gene3D" id="3.40.50.10420">
    <property type="entry name" value="NagB/RpiA/CoA transferase-like"/>
    <property type="match status" value="1"/>
</dbReference>
<reference evidence="6" key="1">
    <citation type="journal article" date="2021" name="PeerJ">
        <title>Extensive microbial diversity within the chicken gut microbiome revealed by metagenomics and culture.</title>
        <authorList>
            <person name="Gilroy R."/>
            <person name="Ravi A."/>
            <person name="Getino M."/>
            <person name="Pursley I."/>
            <person name="Horton D.L."/>
            <person name="Alikhan N.F."/>
            <person name="Baker D."/>
            <person name="Gharbi K."/>
            <person name="Hall N."/>
            <person name="Watson M."/>
            <person name="Adriaenssens E.M."/>
            <person name="Foster-Nyarko E."/>
            <person name="Jarju S."/>
            <person name="Secka A."/>
            <person name="Antonio M."/>
            <person name="Oren A."/>
            <person name="Chaudhuri R.R."/>
            <person name="La Ragione R."/>
            <person name="Hildebrand F."/>
            <person name="Pallen M.J."/>
        </authorList>
    </citation>
    <scope>NUCLEOTIDE SEQUENCE</scope>
    <source>
        <strain evidence="6">CHK33-7979</strain>
    </source>
</reference>
<dbReference type="EC" id="6.3.3.2" evidence="5"/>
<dbReference type="Proteomes" id="UP000886824">
    <property type="component" value="Unassembled WGS sequence"/>
</dbReference>
<evidence type="ECO:0000256" key="2">
    <source>
        <dbReference type="ARBA" id="ARBA00022741"/>
    </source>
</evidence>
<dbReference type="NCBIfam" id="TIGR02727">
    <property type="entry name" value="MTHFS_bact"/>
    <property type="match status" value="1"/>
</dbReference>
<dbReference type="AlphaFoldDB" id="A0A9D2CES6"/>
<dbReference type="InterPro" id="IPR002698">
    <property type="entry name" value="FTHF_cligase"/>
</dbReference>
<evidence type="ECO:0000256" key="3">
    <source>
        <dbReference type="ARBA" id="ARBA00022840"/>
    </source>
</evidence>
<keyword evidence="3 4" id="KW-0067">ATP-binding</keyword>
<evidence type="ECO:0000256" key="5">
    <source>
        <dbReference type="RuleBase" id="RU361279"/>
    </source>
</evidence>
<comment type="catalytic activity">
    <reaction evidence="5">
        <text>(6S)-5-formyl-5,6,7,8-tetrahydrofolate + ATP = (6R)-5,10-methenyltetrahydrofolate + ADP + phosphate</text>
        <dbReference type="Rhea" id="RHEA:10488"/>
        <dbReference type="ChEBI" id="CHEBI:30616"/>
        <dbReference type="ChEBI" id="CHEBI:43474"/>
        <dbReference type="ChEBI" id="CHEBI:57455"/>
        <dbReference type="ChEBI" id="CHEBI:57457"/>
        <dbReference type="ChEBI" id="CHEBI:456216"/>
        <dbReference type="EC" id="6.3.3.2"/>
    </reaction>
</comment>
<feature type="binding site" evidence="4">
    <location>
        <begin position="136"/>
        <end position="144"/>
    </location>
    <ligand>
        <name>ATP</name>
        <dbReference type="ChEBI" id="CHEBI:30616"/>
    </ligand>
</feature>
<dbReference type="PANTHER" id="PTHR23407">
    <property type="entry name" value="ATPASE INHIBITOR/5-FORMYLTETRAHYDROFOLATE CYCLO-LIGASE"/>
    <property type="match status" value="1"/>
</dbReference>
<reference evidence="6" key="2">
    <citation type="submission" date="2021-04" db="EMBL/GenBank/DDBJ databases">
        <authorList>
            <person name="Gilroy R."/>
        </authorList>
    </citation>
    <scope>NUCLEOTIDE SEQUENCE</scope>
    <source>
        <strain evidence="6">CHK33-7979</strain>
    </source>
</reference>
<evidence type="ECO:0000313" key="6">
    <source>
        <dbReference type="EMBL" id="HIY73799.1"/>
    </source>
</evidence>
<keyword evidence="5" id="KW-0479">Metal-binding</keyword>
<keyword evidence="2 4" id="KW-0547">Nucleotide-binding</keyword>
<organism evidence="6 7">
    <name type="scientific">Candidatus Intestinimonas merdavium</name>
    <dbReference type="NCBI Taxonomy" id="2838622"/>
    <lineage>
        <taxon>Bacteria</taxon>
        <taxon>Bacillati</taxon>
        <taxon>Bacillota</taxon>
        <taxon>Clostridia</taxon>
        <taxon>Eubacteriales</taxon>
        <taxon>Intestinimonas</taxon>
    </lineage>
</organism>
<keyword evidence="5" id="KW-0460">Magnesium</keyword>
<proteinExistence type="inferred from homology"/>
<comment type="caution">
    <text evidence="6">The sequence shown here is derived from an EMBL/GenBank/DDBJ whole genome shotgun (WGS) entry which is preliminary data.</text>
</comment>
<comment type="cofactor">
    <cofactor evidence="5">
        <name>Mg(2+)</name>
        <dbReference type="ChEBI" id="CHEBI:18420"/>
    </cofactor>
</comment>
<name>A0A9D2CES6_9FIRM</name>
<comment type="similarity">
    <text evidence="1 5">Belongs to the 5-formyltetrahydrofolate cyclo-ligase family.</text>
</comment>
<accession>A0A9D2CES6</accession>
<keyword evidence="6" id="KW-0436">Ligase</keyword>